<reference evidence="2 3" key="1">
    <citation type="submission" date="2023-09" db="EMBL/GenBank/DDBJ databases">
        <authorList>
            <person name="Rey-Velasco X."/>
        </authorList>
    </citation>
    <scope>NUCLEOTIDE SEQUENCE [LARGE SCALE GENOMIC DNA]</scope>
    <source>
        <strain evidence="2 3">W345</strain>
    </source>
</reference>
<evidence type="ECO:0000313" key="3">
    <source>
        <dbReference type="Proteomes" id="UP001254608"/>
    </source>
</evidence>
<proteinExistence type="predicted"/>
<keyword evidence="3" id="KW-1185">Reference proteome</keyword>
<dbReference type="Proteomes" id="UP001254608">
    <property type="component" value="Unassembled WGS sequence"/>
</dbReference>
<feature type="domain" description="DUF1521" evidence="1">
    <location>
        <begin position="230"/>
        <end position="391"/>
    </location>
</feature>
<gene>
    <name evidence="2" type="ORF">RM530_12755</name>
</gene>
<name>A0ABU2WK22_9GAMM</name>
<evidence type="ECO:0000313" key="2">
    <source>
        <dbReference type="EMBL" id="MDT0498229.1"/>
    </source>
</evidence>
<dbReference type="Pfam" id="PF07481">
    <property type="entry name" value="DUF1521"/>
    <property type="match status" value="1"/>
</dbReference>
<sequence length="427" mass="45527">MTAMGNMLFGGLSETRFQGAMARTLDTPVGGPSEARVAGALEMLNPSQMSGGERKTLLTMARALSADGDISPSDADALIAAMREFSTNGIGAFSDSWPFSGMDLRQAPGSALFNGMLGELLGNSTGELGSLLRDYRFLSTVDSLLEQTSTTPWMAALDSAFGNADLSRLSGAERMELVGMVATAASDGDISWPEASTIMAALDKSLGNSGPSVHPMPVPAPAQSEWTVSETGNGRATIDLGNYTLDINEHSSEIVLTNKDTGERSRIWGDPHFDTNGDGRTDVDFWGTISLNLEDGTKITIDTTPYARNEAMTLSSKLTITKGDQAIVVDGLDQNSIGDMSITQSDDGRVLDTFTGDGMNLYENSQGEGWMVRDGLWMREVTQTDMNKTKDMGSDFSPIEALQAMSLSFSSGLLMGMLSSMFIDPSR</sequence>
<accession>A0ABU2WK22</accession>
<protein>
    <submittedName>
        <fullName evidence="2">DUF1521 domain-containing protein</fullName>
    </submittedName>
</protein>
<comment type="caution">
    <text evidence="2">The sequence shown here is derived from an EMBL/GenBank/DDBJ whole genome shotgun (WGS) entry which is preliminary data.</text>
</comment>
<organism evidence="2 3">
    <name type="scientific">Banduia mediterranea</name>
    <dbReference type="NCBI Taxonomy" id="3075609"/>
    <lineage>
        <taxon>Bacteria</taxon>
        <taxon>Pseudomonadati</taxon>
        <taxon>Pseudomonadota</taxon>
        <taxon>Gammaproteobacteria</taxon>
        <taxon>Nevskiales</taxon>
        <taxon>Algiphilaceae</taxon>
        <taxon>Banduia</taxon>
    </lineage>
</organism>
<dbReference type="EMBL" id="JAVRIC010000018">
    <property type="protein sequence ID" value="MDT0498229.1"/>
    <property type="molecule type" value="Genomic_DNA"/>
</dbReference>
<evidence type="ECO:0000259" key="1">
    <source>
        <dbReference type="Pfam" id="PF07481"/>
    </source>
</evidence>
<dbReference type="InterPro" id="IPR011086">
    <property type="entry name" value="DUF1521"/>
</dbReference>
<dbReference type="RefSeq" id="WP_311365599.1">
    <property type="nucleotide sequence ID" value="NZ_JAVRIC010000018.1"/>
</dbReference>